<gene>
    <name evidence="1" type="ORF">PoB_003959800</name>
</gene>
<evidence type="ECO:0000313" key="1">
    <source>
        <dbReference type="EMBL" id="GFO13093.1"/>
    </source>
</evidence>
<keyword evidence="2" id="KW-1185">Reference proteome</keyword>
<name>A0AAV4B2Y5_9GAST</name>
<dbReference type="Proteomes" id="UP000735302">
    <property type="component" value="Unassembled WGS sequence"/>
</dbReference>
<dbReference type="AlphaFoldDB" id="A0AAV4B2Y5"/>
<accession>A0AAV4B2Y5</accession>
<comment type="caution">
    <text evidence="1">The sequence shown here is derived from an EMBL/GenBank/DDBJ whole genome shotgun (WGS) entry which is preliminary data.</text>
</comment>
<protein>
    <submittedName>
        <fullName evidence="1">Uncharacterized protein</fullName>
    </submittedName>
</protein>
<dbReference type="EMBL" id="BLXT01004479">
    <property type="protein sequence ID" value="GFO13093.1"/>
    <property type="molecule type" value="Genomic_DNA"/>
</dbReference>
<evidence type="ECO:0000313" key="2">
    <source>
        <dbReference type="Proteomes" id="UP000735302"/>
    </source>
</evidence>
<organism evidence="1 2">
    <name type="scientific">Plakobranchus ocellatus</name>
    <dbReference type="NCBI Taxonomy" id="259542"/>
    <lineage>
        <taxon>Eukaryota</taxon>
        <taxon>Metazoa</taxon>
        <taxon>Spiralia</taxon>
        <taxon>Lophotrochozoa</taxon>
        <taxon>Mollusca</taxon>
        <taxon>Gastropoda</taxon>
        <taxon>Heterobranchia</taxon>
        <taxon>Euthyneura</taxon>
        <taxon>Panpulmonata</taxon>
        <taxon>Sacoglossa</taxon>
        <taxon>Placobranchoidea</taxon>
        <taxon>Plakobranchidae</taxon>
        <taxon>Plakobranchus</taxon>
    </lineage>
</organism>
<sequence>MIYISLIVESKVKWVSRLVQASGNQEWNPDCSWHTEDNEGDHRGRSTVQFEDSIGNTQSLASDTDTVEYAKVSDKNIIVYNLLRPRRIDGDGWRSCGSLDIARRLKRKRTLFYDRKRGIFSPYLTITVREDSLQ</sequence>
<reference evidence="1 2" key="1">
    <citation type="journal article" date="2021" name="Elife">
        <title>Chloroplast acquisition without the gene transfer in kleptoplastic sea slugs, Plakobranchus ocellatus.</title>
        <authorList>
            <person name="Maeda T."/>
            <person name="Takahashi S."/>
            <person name="Yoshida T."/>
            <person name="Shimamura S."/>
            <person name="Takaki Y."/>
            <person name="Nagai Y."/>
            <person name="Toyoda A."/>
            <person name="Suzuki Y."/>
            <person name="Arimoto A."/>
            <person name="Ishii H."/>
            <person name="Satoh N."/>
            <person name="Nishiyama T."/>
            <person name="Hasebe M."/>
            <person name="Maruyama T."/>
            <person name="Minagawa J."/>
            <person name="Obokata J."/>
            <person name="Shigenobu S."/>
        </authorList>
    </citation>
    <scope>NUCLEOTIDE SEQUENCE [LARGE SCALE GENOMIC DNA]</scope>
</reference>
<proteinExistence type="predicted"/>